<feature type="compositionally biased region" description="Low complexity" evidence="2">
    <location>
        <begin position="709"/>
        <end position="718"/>
    </location>
</feature>
<protein>
    <submittedName>
        <fullName evidence="6">Formin homology 2 domain containing 1</fullName>
    </submittedName>
</protein>
<dbReference type="STRING" id="106582.ENSMZEP00005002064"/>
<evidence type="ECO:0000259" key="3">
    <source>
        <dbReference type="PROSITE" id="PS51231"/>
    </source>
</evidence>
<feature type="region of interest" description="Disordered" evidence="2">
    <location>
        <begin position="344"/>
        <end position="487"/>
    </location>
</feature>
<dbReference type="InterPro" id="IPR015425">
    <property type="entry name" value="FH2_Formin"/>
</dbReference>
<evidence type="ECO:0000256" key="1">
    <source>
        <dbReference type="ARBA" id="ARBA00023203"/>
    </source>
</evidence>
<dbReference type="Gene3D" id="1.20.58.2220">
    <property type="entry name" value="Formin, FH2 domain"/>
    <property type="match status" value="1"/>
</dbReference>
<feature type="region of interest" description="Disordered" evidence="2">
    <location>
        <begin position="1336"/>
        <end position="1400"/>
    </location>
</feature>
<reference evidence="6" key="2">
    <citation type="submission" date="2025-08" db="UniProtKB">
        <authorList>
            <consortium name="Ensembl"/>
        </authorList>
    </citation>
    <scope>IDENTIFICATION</scope>
</reference>
<evidence type="ECO:0000313" key="7">
    <source>
        <dbReference type="Proteomes" id="UP000265160"/>
    </source>
</evidence>
<dbReference type="SMART" id="SM00498">
    <property type="entry name" value="FH2"/>
    <property type="match status" value="1"/>
</dbReference>
<evidence type="ECO:0000313" key="6">
    <source>
        <dbReference type="Ensembl" id="ENSMZEP00005002064.1"/>
    </source>
</evidence>
<feature type="region of interest" description="Disordered" evidence="2">
    <location>
        <begin position="1282"/>
        <end position="1311"/>
    </location>
</feature>
<dbReference type="InterPro" id="IPR016024">
    <property type="entry name" value="ARM-type_fold"/>
</dbReference>
<dbReference type="GO" id="GO:0030866">
    <property type="term" value="P:cortical actin cytoskeleton organization"/>
    <property type="evidence" value="ECO:0007669"/>
    <property type="project" value="TreeGrafter"/>
</dbReference>
<dbReference type="OrthoDB" id="9806920at2759"/>
<accession>A0A3P9AWQ2</accession>
<organism evidence="6 7">
    <name type="scientific">Maylandia zebra</name>
    <name type="common">zebra mbuna</name>
    <dbReference type="NCBI Taxonomy" id="106582"/>
    <lineage>
        <taxon>Eukaryota</taxon>
        <taxon>Metazoa</taxon>
        <taxon>Chordata</taxon>
        <taxon>Craniata</taxon>
        <taxon>Vertebrata</taxon>
        <taxon>Euteleostomi</taxon>
        <taxon>Actinopterygii</taxon>
        <taxon>Neopterygii</taxon>
        <taxon>Teleostei</taxon>
        <taxon>Neoteleostei</taxon>
        <taxon>Acanthomorphata</taxon>
        <taxon>Ovalentaria</taxon>
        <taxon>Cichlomorphae</taxon>
        <taxon>Cichliformes</taxon>
        <taxon>Cichlidae</taxon>
        <taxon>African cichlids</taxon>
        <taxon>Pseudocrenilabrinae</taxon>
        <taxon>Haplochromini</taxon>
        <taxon>Maylandia</taxon>
        <taxon>Maylandia zebra complex</taxon>
    </lineage>
</organism>
<dbReference type="Ensembl" id="ENSMZET00005002163.1">
    <property type="protein sequence ID" value="ENSMZEP00005002064.1"/>
    <property type="gene ID" value="ENSMZEG00005001672.1"/>
</dbReference>
<dbReference type="PROSITE" id="PS51231">
    <property type="entry name" value="DAD"/>
    <property type="match status" value="1"/>
</dbReference>
<dbReference type="GO" id="GO:0051015">
    <property type="term" value="F:actin filament binding"/>
    <property type="evidence" value="ECO:0007669"/>
    <property type="project" value="TreeGrafter"/>
</dbReference>
<feature type="compositionally biased region" description="Polar residues" evidence="2">
    <location>
        <begin position="462"/>
        <end position="487"/>
    </location>
</feature>
<feature type="compositionally biased region" description="Polar residues" evidence="2">
    <location>
        <begin position="514"/>
        <end position="534"/>
    </location>
</feature>
<dbReference type="PROSITE" id="PS51232">
    <property type="entry name" value="GBD_FH3"/>
    <property type="match status" value="1"/>
</dbReference>
<dbReference type="Proteomes" id="UP000265160">
    <property type="component" value="LG1"/>
</dbReference>
<keyword evidence="7" id="KW-1185">Reference proteome</keyword>
<name>A0A3P9AWQ2_9CICH</name>
<feature type="compositionally biased region" description="Low complexity" evidence="2">
    <location>
        <begin position="369"/>
        <end position="454"/>
    </location>
</feature>
<dbReference type="GO" id="GO:0005737">
    <property type="term" value="C:cytoplasm"/>
    <property type="evidence" value="ECO:0007669"/>
    <property type="project" value="TreeGrafter"/>
</dbReference>
<dbReference type="PROSITE" id="PS51444">
    <property type="entry name" value="FH2"/>
    <property type="match status" value="1"/>
</dbReference>
<reference evidence="6" key="3">
    <citation type="submission" date="2025-09" db="UniProtKB">
        <authorList>
            <consortium name="Ensembl"/>
        </authorList>
    </citation>
    <scope>IDENTIFICATION</scope>
</reference>
<sequence>MAMASIVCRVQYLEDSDPFICTNFPEPRRPPTVNLEENLPLSEQIAGIHKLLEPPLKLEDCTLQLSPSGNYLDLDSSLAEQRDELESFYEDVAKGRKPILILRTQLSVRVHSILEKLYNSQGPELRRSLFSLKQLFQDDKDLVPEFVASDGLTCFIKVGAEADHNYQNYILRALSQIMLFVDGMNGVINHNETVQWLYTLTGSSSRLVVKTALKLLIVFVEYSESNSPLLIRAVNTVAGQRAAKPWSYMMEVLEERNGADTELLVFAMTLINKTLVALPDQDSFYDVTDKLELLGMEAVIRKHMNNKGTEPDLRTQFTIYENTLKYEDGEVDDSSPLLRKERRKLATGEQDGSRGRRHLSSQNLLNARTSPTSSSPSTAPTTPTLFLSSSVNSSVSPATSPAASPTVSPAASPTVSPVISSPSPTAGLGSRASSPLASEHSSSSSSPSGSRTESPLPPHMSPNGTVDTEQGTKTPPSPSRSFLSHHMSSLGLSRKSRFFSKTSSISEEHRADCSPSSPDLSLRENSQSNLQQLDNKTEPKTKANSGEDEELLCPVDCNVNQDKPVLRKFEDAFLRILAAQQWQRKRKTKDLSEIKLPSLDDAVTSTLEGTADEGAAEVPSRHDSTSSSLETNGHSDSQDDPAPLVQRQGSTLSNDTKFMLDMLYSKTGPMSPSAAADTNEEERSFVPGDDVAARGRVTERLSSFKARSAESSTSNESSASRRAELESLEGSTQAARARLAEEQKRYIRHQSSIDTEAHAASLDTTQMTPLGPGSSNDAWDQLQPSAAALRIKDLDFSDLLDEEDIDVLDIDTFDSSASSFTLSGIPPPPPPPPGMPGAPPPPPPPPLPGGLAPPPPPPPPPGGLAPPPPPPPPGVPPPPLLEASQKKKKKTVKLFWKELKQADGPKKCRFGRGTVWASLDKVAVDTARLEHLFESKGKELPVTKKGPETKKTEILVLDSKRSNAINIGMTVLPAIHVIKSAILSFDEFAISKEGIEKILTMTPTEEEKQKIQEAQLANPDLPLGTAEQFLLTLASINGLTPRLQLWAFKLNYEALEKEIAEPLFDLKLGMEQLASNQTFRRILATLLAIGNFLNSSNAKGFELSYLEKVVEVKDTVHRQSLLHHTCNLVVENYPESSDVYSEIPAITRSAKVDFELLSENLVQLERRCKASWDNLKVVAKHETKAALKNKLTDFLKDCTQRIIILKVVHRRVINRFHSFLLFLGQPSSSVRDVKVTNFCRIISEFALEYRTTRERVLTIKRKRAVHRERTKTRGKMITETEKFSGAVSRPDSPSPVSMAAEADQDQEEEHENMKNLLISRSSTLNCDQRGLRRSRAVRSLGRVEPPKMSLAKEDETSSQDDATDEIMDRLVKSVTQNPSGRSSSPKNRKRSRLNRKSLRRTLKSGLSVDVVQALGLNNKTAGDRV</sequence>
<feature type="region of interest" description="Disordered" evidence="2">
    <location>
        <begin position="611"/>
        <end position="652"/>
    </location>
</feature>
<dbReference type="InterPro" id="IPR011989">
    <property type="entry name" value="ARM-like"/>
</dbReference>
<dbReference type="FunFam" id="1.25.10.10:FF:000056">
    <property type="entry name" value="FH1/FH2 domain-containing protein 3 isoform X1"/>
    <property type="match status" value="1"/>
</dbReference>
<keyword evidence="1" id="KW-0009">Actin-binding</keyword>
<dbReference type="Pfam" id="PF24959">
    <property type="entry name" value="FH3_FHOD1-3"/>
    <property type="match status" value="1"/>
</dbReference>
<feature type="compositionally biased region" description="Basic residues" evidence="2">
    <location>
        <begin position="1386"/>
        <end position="1400"/>
    </location>
</feature>
<dbReference type="GeneID" id="101473869"/>
<dbReference type="SUPFAM" id="SSF101447">
    <property type="entry name" value="Formin homology 2 domain (FH2 domain)"/>
    <property type="match status" value="1"/>
</dbReference>
<dbReference type="SUPFAM" id="SSF81995">
    <property type="entry name" value="beta-sandwich domain of Sec23/24"/>
    <property type="match status" value="1"/>
</dbReference>
<feature type="domain" description="GBD/FH3" evidence="4">
    <location>
        <begin position="43"/>
        <end position="426"/>
    </location>
</feature>
<feature type="region of interest" description="Disordered" evidence="2">
    <location>
        <begin position="501"/>
        <end position="549"/>
    </location>
</feature>
<reference evidence="6 7" key="1">
    <citation type="journal article" date="2014" name="Nature">
        <title>The genomic substrate for adaptive radiation in African cichlid fish.</title>
        <authorList>
            <person name="Brawand D."/>
            <person name="Wagner C.E."/>
            <person name="Li Y.I."/>
            <person name="Malinsky M."/>
            <person name="Keller I."/>
            <person name="Fan S."/>
            <person name="Simakov O."/>
            <person name="Ng A.Y."/>
            <person name="Lim Z.W."/>
            <person name="Bezault E."/>
            <person name="Turner-Maier J."/>
            <person name="Johnson J."/>
            <person name="Alcazar R."/>
            <person name="Noh H.J."/>
            <person name="Russell P."/>
            <person name="Aken B."/>
            <person name="Alfoldi J."/>
            <person name="Amemiya C."/>
            <person name="Azzouzi N."/>
            <person name="Baroiller J.F."/>
            <person name="Barloy-Hubler F."/>
            <person name="Berlin A."/>
            <person name="Bloomquist R."/>
            <person name="Carleton K.L."/>
            <person name="Conte M.A."/>
            <person name="D'Cotta H."/>
            <person name="Eshel O."/>
            <person name="Gaffney L."/>
            <person name="Galibert F."/>
            <person name="Gante H.F."/>
            <person name="Gnerre S."/>
            <person name="Greuter L."/>
            <person name="Guyon R."/>
            <person name="Haddad N.S."/>
            <person name="Haerty W."/>
            <person name="Harris R.M."/>
            <person name="Hofmann H.A."/>
            <person name="Hourlier T."/>
            <person name="Hulata G."/>
            <person name="Jaffe D.B."/>
            <person name="Lara M."/>
            <person name="Lee A.P."/>
            <person name="MacCallum I."/>
            <person name="Mwaiko S."/>
            <person name="Nikaido M."/>
            <person name="Nishihara H."/>
            <person name="Ozouf-Costaz C."/>
            <person name="Penman D.J."/>
            <person name="Przybylski D."/>
            <person name="Rakotomanga M."/>
            <person name="Renn S.C.P."/>
            <person name="Ribeiro F.J."/>
            <person name="Ron M."/>
            <person name="Salzburger W."/>
            <person name="Sanchez-Pulido L."/>
            <person name="Santos M.E."/>
            <person name="Searle S."/>
            <person name="Sharpe T."/>
            <person name="Swofford R."/>
            <person name="Tan F.J."/>
            <person name="Williams L."/>
            <person name="Young S."/>
            <person name="Yin S."/>
            <person name="Okada N."/>
            <person name="Kocher T.D."/>
            <person name="Miska E.A."/>
            <person name="Lander E.S."/>
            <person name="Venkatesh B."/>
            <person name="Fernald R.D."/>
            <person name="Meyer A."/>
            <person name="Ponting C.P."/>
            <person name="Streelman J.T."/>
            <person name="Lindblad-Toh K."/>
            <person name="Seehausen O."/>
            <person name="Di Palma F."/>
        </authorList>
    </citation>
    <scope>NUCLEOTIDE SEQUENCE</scope>
</reference>
<dbReference type="RefSeq" id="XP_012775342.1">
    <property type="nucleotide sequence ID" value="XM_012919888.4"/>
</dbReference>
<dbReference type="KEGG" id="mze:101473869"/>
<dbReference type="InterPro" id="IPR014767">
    <property type="entry name" value="DAD_dom"/>
</dbReference>
<feature type="region of interest" description="Disordered" evidence="2">
    <location>
        <begin position="818"/>
        <end position="887"/>
    </location>
</feature>
<dbReference type="GO" id="GO:0005856">
    <property type="term" value="C:cytoskeleton"/>
    <property type="evidence" value="ECO:0007669"/>
    <property type="project" value="TreeGrafter"/>
</dbReference>
<dbReference type="SUPFAM" id="SSF48371">
    <property type="entry name" value="ARM repeat"/>
    <property type="match status" value="1"/>
</dbReference>
<feature type="domain" description="DAD" evidence="3">
    <location>
        <begin position="1360"/>
        <end position="1393"/>
    </location>
</feature>
<dbReference type="CTD" id="29109"/>
<dbReference type="PANTHER" id="PTHR45920">
    <property type="entry name" value="FORMIN HOMOLOGY 2 DOMAIN CONTAINING, ISOFORM I"/>
    <property type="match status" value="1"/>
</dbReference>
<evidence type="ECO:0000259" key="4">
    <source>
        <dbReference type="PROSITE" id="PS51232"/>
    </source>
</evidence>
<feature type="compositionally biased region" description="Acidic residues" evidence="2">
    <location>
        <begin position="1356"/>
        <end position="1365"/>
    </location>
</feature>
<evidence type="ECO:0000259" key="5">
    <source>
        <dbReference type="PROSITE" id="PS51444"/>
    </source>
</evidence>
<dbReference type="Pfam" id="PF18382">
    <property type="entry name" value="Formin_GBD_N"/>
    <property type="match status" value="1"/>
</dbReference>
<dbReference type="InterPro" id="IPR014768">
    <property type="entry name" value="GBD/FH3_dom"/>
</dbReference>
<feature type="compositionally biased region" description="Pro residues" evidence="2">
    <location>
        <begin position="825"/>
        <end position="880"/>
    </location>
</feature>
<dbReference type="GeneTree" id="ENSGT00940000160212"/>
<dbReference type="Gene3D" id="1.25.10.10">
    <property type="entry name" value="Leucine-rich Repeat Variant"/>
    <property type="match status" value="1"/>
</dbReference>
<proteinExistence type="predicted"/>
<dbReference type="PANTHER" id="PTHR45920:SF2">
    <property type="entry name" value="FH1_FH2 DOMAIN-CONTAINING PROTEIN 1"/>
    <property type="match status" value="1"/>
</dbReference>
<feature type="domain" description="FH2" evidence="5">
    <location>
        <begin position="881"/>
        <end position="1275"/>
    </location>
</feature>
<dbReference type="InterPro" id="IPR041387">
    <property type="entry name" value="FHOD1_GBD_N"/>
</dbReference>
<dbReference type="InterPro" id="IPR056771">
    <property type="entry name" value="FH3_FHOD1-3-like"/>
</dbReference>
<dbReference type="Pfam" id="PF02181">
    <property type="entry name" value="FH2"/>
    <property type="match status" value="1"/>
</dbReference>
<feature type="compositionally biased region" description="Polar residues" evidence="2">
    <location>
        <begin position="762"/>
        <end position="781"/>
    </location>
</feature>
<feature type="region of interest" description="Disordered" evidence="2">
    <location>
        <begin position="669"/>
        <end position="781"/>
    </location>
</feature>
<dbReference type="InterPro" id="IPR042201">
    <property type="entry name" value="FH2_Formin_sf"/>
</dbReference>
<evidence type="ECO:0000256" key="2">
    <source>
        <dbReference type="SAM" id="MobiDB-lite"/>
    </source>
</evidence>
<feature type="compositionally biased region" description="Polar residues" evidence="2">
    <location>
        <begin position="625"/>
        <end position="635"/>
    </location>
</feature>